<dbReference type="EMBL" id="CAJZBQ010000011">
    <property type="protein sequence ID" value="CAG9313801.1"/>
    <property type="molecule type" value="Genomic_DNA"/>
</dbReference>
<dbReference type="CDD" id="cd23810">
    <property type="entry name" value="UBCc_BIRC6"/>
    <property type="match status" value="1"/>
</dbReference>
<evidence type="ECO:0000256" key="1">
    <source>
        <dbReference type="ARBA" id="ARBA00022679"/>
    </source>
</evidence>
<dbReference type="Proteomes" id="UP001162131">
    <property type="component" value="Unassembled WGS sequence"/>
</dbReference>
<feature type="domain" description="UBC core" evidence="4">
    <location>
        <begin position="67"/>
        <end position="230"/>
    </location>
</feature>
<evidence type="ECO:0000313" key="6">
    <source>
        <dbReference type="Proteomes" id="UP001162131"/>
    </source>
</evidence>
<feature type="region of interest" description="Disordered" evidence="3">
    <location>
        <begin position="1"/>
        <end position="29"/>
    </location>
</feature>
<dbReference type="Pfam" id="PF00179">
    <property type="entry name" value="UQ_con"/>
    <property type="match status" value="2"/>
</dbReference>
<dbReference type="AlphaFoldDB" id="A0AAU9IJ39"/>
<reference evidence="5" key="1">
    <citation type="submission" date="2021-09" db="EMBL/GenBank/DDBJ databases">
        <authorList>
            <consortium name="AG Swart"/>
            <person name="Singh M."/>
            <person name="Singh A."/>
            <person name="Seah K."/>
            <person name="Emmerich C."/>
        </authorList>
    </citation>
    <scope>NUCLEOTIDE SEQUENCE</scope>
    <source>
        <strain evidence="5">ATCC30299</strain>
    </source>
</reference>
<evidence type="ECO:0000256" key="3">
    <source>
        <dbReference type="SAM" id="MobiDB-lite"/>
    </source>
</evidence>
<protein>
    <recommendedName>
        <fullName evidence="4">UBC core domain-containing protein</fullName>
    </recommendedName>
</protein>
<keyword evidence="2" id="KW-0833">Ubl conjugation pathway</keyword>
<keyword evidence="1" id="KW-0808">Transferase</keyword>
<name>A0AAU9IJ39_9CILI</name>
<accession>A0AAU9IJ39</accession>
<gene>
    <name evidence="5" type="ORF">BSTOLATCC_MIC9605</name>
</gene>
<proteinExistence type="predicted"/>
<dbReference type="Gene3D" id="3.10.110.10">
    <property type="entry name" value="Ubiquitin Conjugating Enzyme"/>
    <property type="match status" value="2"/>
</dbReference>
<dbReference type="SUPFAM" id="SSF54495">
    <property type="entry name" value="UBC-like"/>
    <property type="match status" value="2"/>
</dbReference>
<comment type="caution">
    <text evidence="5">The sequence shown here is derived from an EMBL/GenBank/DDBJ whole genome shotgun (WGS) entry which is preliminary data.</text>
</comment>
<feature type="domain" description="UBC core" evidence="4">
    <location>
        <begin position="477"/>
        <end position="641"/>
    </location>
</feature>
<keyword evidence="6" id="KW-1185">Reference proteome</keyword>
<dbReference type="SMART" id="SM00212">
    <property type="entry name" value="UBCc"/>
    <property type="match status" value="2"/>
</dbReference>
<feature type="compositionally biased region" description="Low complexity" evidence="3">
    <location>
        <begin position="11"/>
        <end position="26"/>
    </location>
</feature>
<dbReference type="InterPro" id="IPR016135">
    <property type="entry name" value="UBQ-conjugating_enzyme/RWD"/>
</dbReference>
<evidence type="ECO:0000313" key="5">
    <source>
        <dbReference type="EMBL" id="CAG9313801.1"/>
    </source>
</evidence>
<dbReference type="PANTHER" id="PTHR46116:SF39">
    <property type="entry name" value="BACULOVIRAL IAP REPEAT-CONTAINING PROTEIN 6"/>
    <property type="match status" value="1"/>
</dbReference>
<evidence type="ECO:0000256" key="2">
    <source>
        <dbReference type="ARBA" id="ARBA00022786"/>
    </source>
</evidence>
<dbReference type="InterPro" id="IPR000608">
    <property type="entry name" value="UBC"/>
</dbReference>
<evidence type="ECO:0000259" key="4">
    <source>
        <dbReference type="PROSITE" id="PS50127"/>
    </source>
</evidence>
<dbReference type="PROSITE" id="PS50127">
    <property type="entry name" value="UBC_2"/>
    <property type="match status" value="2"/>
</dbReference>
<dbReference type="PANTHER" id="PTHR46116">
    <property type="entry name" value="(E3-INDEPENDENT) E2 UBIQUITIN-CONJUGATING ENZYME"/>
    <property type="match status" value="1"/>
</dbReference>
<dbReference type="GO" id="GO:0016740">
    <property type="term" value="F:transferase activity"/>
    <property type="evidence" value="ECO:0007669"/>
    <property type="project" value="UniProtKB-KW"/>
</dbReference>
<sequence length="725" mass="82220">MDAEVIGSQNPEPIEAESAPVEASSSQQDTPSLESVFKENFKDRLFFLDNLKAVTSFTEQSQGIVDGLATRLNKEIKVLTRGLPCEIASSIFVAIDSNDFRCMEGIIAGSSGTPYAHGLYFFDISIGNDYPSSPPLFTLKTTGSGQAYFGPNLYSSGYVCLSIINTWSGDPEEMWTPNKNILQVLLSIQGLVMDDHILQKEPGWDCYDVNCVDSIIYQNAVKYLNIKYAMIENMRNPTKGFEKLIENYFRIKHDVILKEVNEWLVKAKSETIDYASGESMASNYNPTLCQEMAFEGFYKVLSRVAKELKEEFDNRYGVSDTQLDLWIEENTQLAIETPNTEEVQENEIAIQDAYQNPPVLSPMLLPETQPADIIPLAFISKEEQVSMELVPEQQLDYVPSDDLKILDNYAEEQVSEQFMQVEPVPVLFREPSSSDPEAPESTHIYFQELGNLRLQFLEESEANFINYMYDRESIGDIGLARINKEIKALTRSLPCEPSGSIFVAVNQSNLSMINVLISGTEDTPYDHGLFLFDLKLPQDYPSNPPQMNIKTTGYGTLRFNPNLYDSGYVCLSIINTWEGDPEEKWNPTYSTLLQVFLSIQALVMNNDVLQKEPGYEGYDSDYMDNLQYRAIVTYGNIKYAMTDMIRNPPAEFKDIIRKHFLLKKDKILETVEKWKQEALKIEMPIVNDIVLAHNPTTIQEFSSTGIAECFDRAIEELKAELINLK</sequence>
<organism evidence="5 6">
    <name type="scientific">Blepharisma stoltei</name>
    <dbReference type="NCBI Taxonomy" id="1481888"/>
    <lineage>
        <taxon>Eukaryota</taxon>
        <taxon>Sar</taxon>
        <taxon>Alveolata</taxon>
        <taxon>Ciliophora</taxon>
        <taxon>Postciliodesmatophora</taxon>
        <taxon>Heterotrichea</taxon>
        <taxon>Heterotrichida</taxon>
        <taxon>Blepharismidae</taxon>
        <taxon>Blepharisma</taxon>
    </lineage>
</organism>